<dbReference type="GO" id="GO:0043495">
    <property type="term" value="F:protein-membrane adaptor activity"/>
    <property type="evidence" value="ECO:0007669"/>
    <property type="project" value="TreeGrafter"/>
</dbReference>
<feature type="transmembrane region" description="Helical" evidence="5">
    <location>
        <begin position="58"/>
        <end position="77"/>
    </location>
</feature>
<evidence type="ECO:0000259" key="6">
    <source>
        <dbReference type="PROSITE" id="PS51469"/>
    </source>
</evidence>
<protein>
    <recommendedName>
        <fullName evidence="6">SUN domain-containing protein</fullName>
    </recommendedName>
</protein>
<reference evidence="7" key="1">
    <citation type="journal article" date="2023" name="bioRxiv">
        <title>Scaffold-level genome assemblies of two parasitoid biocontrol wasps reveal the parthenogenesis mechanism and an associated novel virus.</title>
        <authorList>
            <person name="Inwood S."/>
            <person name="Skelly J."/>
            <person name="Guhlin J."/>
            <person name="Harrop T."/>
            <person name="Goldson S."/>
            <person name="Dearden P."/>
        </authorList>
    </citation>
    <scope>NUCLEOTIDE SEQUENCE</scope>
    <source>
        <strain evidence="7">Irish</strain>
        <tissue evidence="7">Whole body</tissue>
    </source>
</reference>
<evidence type="ECO:0000256" key="1">
    <source>
        <dbReference type="ARBA" id="ARBA00004370"/>
    </source>
</evidence>
<keyword evidence="8" id="KW-1185">Reference proteome</keyword>
<dbReference type="GO" id="GO:0034993">
    <property type="term" value="C:meiotic nuclear membrane microtubule tethering complex"/>
    <property type="evidence" value="ECO:0007669"/>
    <property type="project" value="TreeGrafter"/>
</dbReference>
<evidence type="ECO:0000313" key="8">
    <source>
        <dbReference type="Proteomes" id="UP001168990"/>
    </source>
</evidence>
<evidence type="ECO:0000256" key="3">
    <source>
        <dbReference type="ARBA" id="ARBA00022989"/>
    </source>
</evidence>
<evidence type="ECO:0000256" key="4">
    <source>
        <dbReference type="ARBA" id="ARBA00023136"/>
    </source>
</evidence>
<dbReference type="PANTHER" id="PTHR12911">
    <property type="entry name" value="SAD1/UNC-84-LIKE PROTEIN-RELATED"/>
    <property type="match status" value="1"/>
</dbReference>
<dbReference type="InterPro" id="IPR012919">
    <property type="entry name" value="SUN_dom"/>
</dbReference>
<keyword evidence="2 5" id="KW-0812">Transmembrane</keyword>
<evidence type="ECO:0000256" key="2">
    <source>
        <dbReference type="ARBA" id="ARBA00022692"/>
    </source>
</evidence>
<feature type="domain" description="SUN" evidence="6">
    <location>
        <begin position="158"/>
        <end position="319"/>
    </location>
</feature>
<organism evidence="7 8">
    <name type="scientific">Microctonus aethiopoides</name>
    <dbReference type="NCBI Taxonomy" id="144406"/>
    <lineage>
        <taxon>Eukaryota</taxon>
        <taxon>Metazoa</taxon>
        <taxon>Ecdysozoa</taxon>
        <taxon>Arthropoda</taxon>
        <taxon>Hexapoda</taxon>
        <taxon>Insecta</taxon>
        <taxon>Pterygota</taxon>
        <taxon>Neoptera</taxon>
        <taxon>Endopterygota</taxon>
        <taxon>Hymenoptera</taxon>
        <taxon>Apocrita</taxon>
        <taxon>Ichneumonoidea</taxon>
        <taxon>Braconidae</taxon>
        <taxon>Euphorinae</taxon>
        <taxon>Microctonus</taxon>
    </lineage>
</organism>
<dbReference type="Proteomes" id="UP001168990">
    <property type="component" value="Unassembled WGS sequence"/>
</dbReference>
<feature type="transmembrane region" description="Helical" evidence="5">
    <location>
        <begin position="26"/>
        <end position="46"/>
    </location>
</feature>
<dbReference type="Pfam" id="PF07738">
    <property type="entry name" value="Sad1_UNC"/>
    <property type="match status" value="1"/>
</dbReference>
<comment type="subcellular location">
    <subcellularLocation>
        <location evidence="1">Membrane</location>
    </subcellularLocation>
</comment>
<dbReference type="PROSITE" id="PS51469">
    <property type="entry name" value="SUN"/>
    <property type="match status" value="1"/>
</dbReference>
<dbReference type="EMBL" id="JAQQBS010000004">
    <property type="protein sequence ID" value="KAK0170120.1"/>
    <property type="molecule type" value="Genomic_DNA"/>
</dbReference>
<dbReference type="Gene3D" id="2.60.120.260">
    <property type="entry name" value="Galactose-binding domain-like"/>
    <property type="match status" value="1"/>
</dbReference>
<sequence>MFTHAMKSISAAKYSTYDNSNAMKNILIAILNVDLWILLTFGRCLRKAIRILKPIFEALFIMSIGAGLLLVYGLIYMPDNYDYLNNKSKSSKVEIMAITDVSNSDETFVERELIRLRNKALSLEISLHKMNSQLHMACKHVKYIDDNLPDFASEAAGGSVIGTPDTEPYFESKQIQATIFGIPIWKPNYFTPRKIIQPWTQAGECWAFHGANGNIEIELAHLALLDRVTLEHIPVSISLTGSIDSAPKDFRVLGKFRDKYLLLDTFMYNQNGAVSQTFQLTNDEMKKVPLKIIMLQIFSNWGNPEYTCIYRFKVHGKIYDHYSDSLSSQASNKHDE</sequence>
<gene>
    <name evidence="7" type="ORF">PV328_010721</name>
</gene>
<dbReference type="PANTHER" id="PTHR12911:SF8">
    <property type="entry name" value="KLAROID PROTEIN-RELATED"/>
    <property type="match status" value="1"/>
</dbReference>
<dbReference type="InterPro" id="IPR045119">
    <property type="entry name" value="SUN1-5"/>
</dbReference>
<comment type="caution">
    <text evidence="7">The sequence shown here is derived from an EMBL/GenBank/DDBJ whole genome shotgun (WGS) entry which is preliminary data.</text>
</comment>
<accession>A0AA39FIK6</accession>
<keyword evidence="3 5" id="KW-1133">Transmembrane helix</keyword>
<evidence type="ECO:0000313" key="7">
    <source>
        <dbReference type="EMBL" id="KAK0170120.1"/>
    </source>
</evidence>
<proteinExistence type="predicted"/>
<dbReference type="AlphaFoldDB" id="A0AA39FIK6"/>
<evidence type="ECO:0000256" key="5">
    <source>
        <dbReference type="SAM" id="Phobius"/>
    </source>
</evidence>
<name>A0AA39FIK6_9HYME</name>
<keyword evidence="4 5" id="KW-0472">Membrane</keyword>
<reference evidence="7" key="2">
    <citation type="submission" date="2023-03" db="EMBL/GenBank/DDBJ databases">
        <authorList>
            <person name="Inwood S.N."/>
            <person name="Skelly J.G."/>
            <person name="Guhlin J."/>
            <person name="Harrop T.W.R."/>
            <person name="Goldson S.G."/>
            <person name="Dearden P.K."/>
        </authorList>
    </citation>
    <scope>NUCLEOTIDE SEQUENCE</scope>
    <source>
        <strain evidence="7">Irish</strain>
        <tissue evidence="7">Whole body</tissue>
    </source>
</reference>